<accession>A0A080MGR6</accession>
<protein>
    <submittedName>
        <fullName evidence="2">Uncharacterized protein</fullName>
    </submittedName>
</protein>
<sequence length="225" mass="23737">MIIVVASTDPNLILQPGWPVTAETAGKPCRGQGRVSAGDPAVHALPAGHSPPGSSDCGYNAASSPVYHPVLYTNLYATFLPPENAMSDPAPRPLRSLLITGSLLLALSGCDAVQQKLGLEAPAAKLARDEAEGKAVGGACRQSGRAIEDCYSIYSWLPKAAVYEGWRDMDIYMRENKLETVEPQLPPPQPPGTKTKKPAEKKPAAPVAEETAADTKGNQKEGSSH</sequence>
<evidence type="ECO:0000256" key="1">
    <source>
        <dbReference type="SAM" id="MobiDB-lite"/>
    </source>
</evidence>
<dbReference type="Proteomes" id="UP000021315">
    <property type="component" value="Unassembled WGS sequence"/>
</dbReference>
<organism evidence="2 3">
    <name type="scientific">Candidatus Accumulibacter cognatus</name>
    <dbReference type="NCBI Taxonomy" id="2954383"/>
    <lineage>
        <taxon>Bacteria</taxon>
        <taxon>Pseudomonadati</taxon>
        <taxon>Pseudomonadota</taxon>
        <taxon>Betaproteobacteria</taxon>
        <taxon>Candidatus Accumulibacter</taxon>
    </lineage>
</organism>
<keyword evidence="3" id="KW-1185">Reference proteome</keyword>
<dbReference type="EMBL" id="JDST02000054">
    <property type="protein sequence ID" value="KFB76449.1"/>
    <property type="molecule type" value="Genomic_DNA"/>
</dbReference>
<proteinExistence type="predicted"/>
<evidence type="ECO:0000313" key="3">
    <source>
        <dbReference type="Proteomes" id="UP000021315"/>
    </source>
</evidence>
<dbReference type="STRING" id="1453999.AW06_002441"/>
<feature type="region of interest" description="Disordered" evidence="1">
    <location>
        <begin position="178"/>
        <end position="225"/>
    </location>
</feature>
<comment type="caution">
    <text evidence="2">The sequence shown here is derived from an EMBL/GenBank/DDBJ whole genome shotgun (WGS) entry which is preliminary data.</text>
</comment>
<reference evidence="2" key="1">
    <citation type="submission" date="2014-02" db="EMBL/GenBank/DDBJ databases">
        <title>Expanding our view of genomic diversity in Candidatus Accumulibacter clades.</title>
        <authorList>
            <person name="Skennerton C.T."/>
            <person name="Barr J.J."/>
            <person name="Slater F.R."/>
            <person name="Bond P.L."/>
            <person name="Tyson G.W."/>
        </authorList>
    </citation>
    <scope>NUCLEOTIDE SEQUENCE [LARGE SCALE GENOMIC DNA]</scope>
</reference>
<gene>
    <name evidence="2" type="ORF">AW06_002441</name>
</gene>
<evidence type="ECO:0000313" key="2">
    <source>
        <dbReference type="EMBL" id="KFB76449.1"/>
    </source>
</evidence>
<name>A0A080MGR6_9PROT</name>
<dbReference type="AlphaFoldDB" id="A0A080MGR6"/>